<dbReference type="PANTHER" id="PTHR30537">
    <property type="entry name" value="HTH-TYPE TRANSCRIPTIONAL REGULATOR"/>
    <property type="match status" value="1"/>
</dbReference>
<dbReference type="RefSeq" id="WP_010660430.1">
    <property type="nucleotide sequence ID" value="NZ_JBHEEP010000008.1"/>
</dbReference>
<dbReference type="Proteomes" id="UP000435957">
    <property type="component" value="Unassembled WGS sequence"/>
</dbReference>
<proteinExistence type="inferred from homology"/>
<evidence type="ECO:0000313" key="7">
    <source>
        <dbReference type="EMBL" id="OYR26342.1"/>
    </source>
</evidence>
<gene>
    <name evidence="7" type="ORF">CES86_3810</name>
    <name evidence="6" type="ORF">F9L03_14700</name>
</gene>
<comment type="similarity">
    <text evidence="1">Belongs to the LysR transcriptional regulatory family.</text>
</comment>
<evidence type="ECO:0000256" key="1">
    <source>
        <dbReference type="ARBA" id="ARBA00009437"/>
    </source>
</evidence>
<keyword evidence="3" id="KW-0238">DNA-binding</keyword>
<feature type="domain" description="HTH lysR-type" evidence="5">
    <location>
        <begin position="2"/>
        <end position="59"/>
    </location>
</feature>
<dbReference type="AlphaFoldDB" id="A0A256GGT9"/>
<name>A0A256GGT9_9HYPH</name>
<evidence type="ECO:0000313" key="6">
    <source>
        <dbReference type="EMBL" id="KAB2703019.1"/>
    </source>
</evidence>
<dbReference type="EMBL" id="WBWF01000010">
    <property type="protein sequence ID" value="KAB2703019.1"/>
    <property type="molecule type" value="Genomic_DNA"/>
</dbReference>
<dbReference type="Pfam" id="PF00126">
    <property type="entry name" value="HTH_1"/>
    <property type="match status" value="1"/>
</dbReference>
<evidence type="ECO:0000313" key="9">
    <source>
        <dbReference type="Proteomes" id="UP000435957"/>
    </source>
</evidence>
<reference evidence="6 9" key="2">
    <citation type="submission" date="2019-09" db="EMBL/GenBank/DDBJ databases">
        <title>Taxonomic organization of the family Brucellaceae based on a phylogenomic approach.</title>
        <authorList>
            <person name="Leclercq S."/>
            <person name="Cloeckaert A."/>
            <person name="Zygmunt M.S."/>
        </authorList>
    </citation>
    <scope>NUCLEOTIDE SEQUENCE [LARGE SCALE GENOMIC DNA]</scope>
    <source>
        <strain evidence="6 9">LUP23</strain>
    </source>
</reference>
<dbReference type="FunFam" id="1.10.10.10:FF:000001">
    <property type="entry name" value="LysR family transcriptional regulator"/>
    <property type="match status" value="1"/>
</dbReference>
<evidence type="ECO:0000256" key="4">
    <source>
        <dbReference type="ARBA" id="ARBA00023163"/>
    </source>
</evidence>
<dbReference type="Gene3D" id="1.10.10.10">
    <property type="entry name" value="Winged helix-like DNA-binding domain superfamily/Winged helix DNA-binding domain"/>
    <property type="match status" value="1"/>
</dbReference>
<sequence length="305" mass="33479">MLNLNDLYFFTQAVEYGGFAAAARRLDCPKSTISKRVATLEKTLGAQLVHRTSRRFSLTDVGREVYDHARAAMIEAEAVEAVVHRRLAEPSGTVRITASVPTAQFQLADRLPLLARRYPKLTIQLHVTDRFIDLVQDGFDIAVRSHFEPLPDSGLIQRRLSEDRIILVAAPSYVAHYGEPITPEVLSEHDGLMSNMTMKPWRLSDSDGGTVEVVPRPQFCSDESVTLIKAAVMGMGIVCLPEMMSAQAIRDGQLVRVLPGWTAGSVMTTILTPHKRGQLPAVRAVIDFLAEEAASGAALPVSNTY</sequence>
<dbReference type="PROSITE" id="PS50931">
    <property type="entry name" value="HTH_LYSR"/>
    <property type="match status" value="1"/>
</dbReference>
<dbReference type="EMBL" id="NNRN01000055">
    <property type="protein sequence ID" value="OYR26342.1"/>
    <property type="molecule type" value="Genomic_DNA"/>
</dbReference>
<dbReference type="InterPro" id="IPR058163">
    <property type="entry name" value="LysR-type_TF_proteobact-type"/>
</dbReference>
<dbReference type="Gene3D" id="3.40.190.290">
    <property type="match status" value="1"/>
</dbReference>
<keyword evidence="2" id="KW-0805">Transcription regulation</keyword>
<accession>A0A256GGT9</accession>
<dbReference type="InterPro" id="IPR036390">
    <property type="entry name" value="WH_DNA-bd_sf"/>
</dbReference>
<dbReference type="PANTHER" id="PTHR30537:SF31">
    <property type="entry name" value="TRANSCRIPTIONAL REGULATOR, LYSR FAMILY"/>
    <property type="match status" value="1"/>
</dbReference>
<comment type="caution">
    <text evidence="7">The sequence shown here is derived from an EMBL/GenBank/DDBJ whole genome shotgun (WGS) entry which is preliminary data.</text>
</comment>
<organism evidence="7 8">
    <name type="scientific">Brucella lupini</name>
    <dbReference type="NCBI Taxonomy" id="255457"/>
    <lineage>
        <taxon>Bacteria</taxon>
        <taxon>Pseudomonadati</taxon>
        <taxon>Pseudomonadota</taxon>
        <taxon>Alphaproteobacteria</taxon>
        <taxon>Hyphomicrobiales</taxon>
        <taxon>Brucellaceae</taxon>
        <taxon>Brucella/Ochrobactrum group</taxon>
        <taxon>Brucella</taxon>
    </lineage>
</organism>
<evidence type="ECO:0000256" key="2">
    <source>
        <dbReference type="ARBA" id="ARBA00023015"/>
    </source>
</evidence>
<protein>
    <submittedName>
        <fullName evidence="6">LysR family transcriptional regulator</fullName>
    </submittedName>
    <submittedName>
        <fullName evidence="7">LysR substrate binding domain protein</fullName>
    </submittedName>
</protein>
<dbReference type="GO" id="GO:0006351">
    <property type="term" value="P:DNA-templated transcription"/>
    <property type="evidence" value="ECO:0007669"/>
    <property type="project" value="TreeGrafter"/>
</dbReference>
<dbReference type="InterPro" id="IPR005119">
    <property type="entry name" value="LysR_subst-bd"/>
</dbReference>
<dbReference type="InterPro" id="IPR036388">
    <property type="entry name" value="WH-like_DNA-bd_sf"/>
</dbReference>
<dbReference type="GO" id="GO:0003700">
    <property type="term" value="F:DNA-binding transcription factor activity"/>
    <property type="evidence" value="ECO:0007669"/>
    <property type="project" value="InterPro"/>
</dbReference>
<dbReference type="SUPFAM" id="SSF53850">
    <property type="entry name" value="Periplasmic binding protein-like II"/>
    <property type="match status" value="1"/>
</dbReference>
<dbReference type="InterPro" id="IPR000847">
    <property type="entry name" value="LysR_HTH_N"/>
</dbReference>
<evidence type="ECO:0000256" key="3">
    <source>
        <dbReference type="ARBA" id="ARBA00023125"/>
    </source>
</evidence>
<dbReference type="GeneID" id="61316115"/>
<evidence type="ECO:0000313" key="8">
    <source>
        <dbReference type="Proteomes" id="UP000216363"/>
    </source>
</evidence>
<keyword evidence="4" id="KW-0804">Transcription</keyword>
<dbReference type="SUPFAM" id="SSF46785">
    <property type="entry name" value="Winged helix' DNA-binding domain"/>
    <property type="match status" value="1"/>
</dbReference>
<dbReference type="GO" id="GO:0043565">
    <property type="term" value="F:sequence-specific DNA binding"/>
    <property type="evidence" value="ECO:0007669"/>
    <property type="project" value="TreeGrafter"/>
</dbReference>
<evidence type="ECO:0000259" key="5">
    <source>
        <dbReference type="PROSITE" id="PS50931"/>
    </source>
</evidence>
<dbReference type="Pfam" id="PF03466">
    <property type="entry name" value="LysR_substrate"/>
    <property type="match status" value="1"/>
</dbReference>
<dbReference type="CDD" id="cd08422">
    <property type="entry name" value="PBP2_CrgA_like"/>
    <property type="match status" value="1"/>
</dbReference>
<reference evidence="7 8" key="1">
    <citation type="submission" date="2017-07" db="EMBL/GenBank/DDBJ databases">
        <title>Draft genome of Ochrobactrum lupini type strain LUP21.</title>
        <authorList>
            <person name="Krzyzanowska D.M."/>
            <person name="Jafra S."/>
        </authorList>
    </citation>
    <scope>NUCLEOTIDE SEQUENCE [LARGE SCALE GENOMIC DNA]</scope>
    <source>
        <strain evidence="7 8">LUP21</strain>
    </source>
</reference>
<dbReference type="Proteomes" id="UP000216363">
    <property type="component" value="Unassembled WGS sequence"/>
</dbReference>
<keyword evidence="9" id="KW-1185">Reference proteome</keyword>